<feature type="domain" description="Peptidase S8/S53" evidence="10">
    <location>
        <begin position="116"/>
        <end position="389"/>
    </location>
</feature>
<keyword evidence="9" id="KW-1133">Transmembrane helix</keyword>
<dbReference type="Pfam" id="PF00082">
    <property type="entry name" value="Peptidase_S8"/>
    <property type="match status" value="1"/>
</dbReference>
<dbReference type="PROSITE" id="PS00138">
    <property type="entry name" value="SUBTILASE_SER"/>
    <property type="match status" value="1"/>
</dbReference>
<evidence type="ECO:0000259" key="10">
    <source>
        <dbReference type="Pfam" id="PF00082"/>
    </source>
</evidence>
<dbReference type="InterPro" id="IPR015500">
    <property type="entry name" value="Peptidase_S8_subtilisin-rel"/>
</dbReference>
<evidence type="ECO:0000256" key="2">
    <source>
        <dbReference type="ARBA" id="ARBA00022670"/>
    </source>
</evidence>
<evidence type="ECO:0000256" key="8">
    <source>
        <dbReference type="RuleBase" id="RU003355"/>
    </source>
</evidence>
<keyword evidence="9" id="KW-0472">Membrane</keyword>
<gene>
    <name evidence="11" type="ORF">CTAYLR_007344</name>
</gene>
<dbReference type="AlphaFoldDB" id="A0AAD7UHU9"/>
<evidence type="ECO:0000256" key="5">
    <source>
        <dbReference type="ARBA" id="ARBA00023529"/>
    </source>
</evidence>
<dbReference type="EC" id="3.4.21.62" evidence="6"/>
<comment type="similarity">
    <text evidence="1 7 8">Belongs to the peptidase S8 family.</text>
</comment>
<dbReference type="GO" id="GO:0006508">
    <property type="term" value="P:proteolysis"/>
    <property type="evidence" value="ECO:0007669"/>
    <property type="project" value="UniProtKB-KW"/>
</dbReference>
<dbReference type="Proteomes" id="UP001230188">
    <property type="component" value="Unassembled WGS sequence"/>
</dbReference>
<dbReference type="PROSITE" id="PS51892">
    <property type="entry name" value="SUBTILASE"/>
    <property type="match status" value="1"/>
</dbReference>
<dbReference type="EMBL" id="JAQMWT010000230">
    <property type="protein sequence ID" value="KAJ8607185.1"/>
    <property type="molecule type" value="Genomic_DNA"/>
</dbReference>
<comment type="caution">
    <text evidence="11">The sequence shown here is derived from an EMBL/GenBank/DDBJ whole genome shotgun (WGS) entry which is preliminary data.</text>
</comment>
<feature type="transmembrane region" description="Helical" evidence="9">
    <location>
        <begin position="458"/>
        <end position="478"/>
    </location>
</feature>
<protein>
    <recommendedName>
        <fullName evidence="6">subtilisin</fullName>
        <ecNumber evidence="6">3.4.21.62</ecNumber>
    </recommendedName>
</protein>
<sequence length="485" mass="52603">MISRRVVAAATNDDKYLVQLCSEEVREVVEAAVSRHATVRKHVRNLRRLPSMYVSARDSSRLRRIDGVCDVIRVRQHAAHLLDEHAARPMGAWWHADRLNQDLLPLDGDDSRRGNGSGVNIFVLDTGLDTTHPEFLGDDSREVRNVASFVDGDEWQWWPEVGWTTSPPQNWTALLNNDLHGHGTMTSATAAGGTLGTAPKANVYHARVLNENGWGDNEWSILALDALAELLSIIEEPSVVSLSFGDECDRGDVAYCRRNNPQALAIESIVDDFGVAVVVSAGNDADDGCFYLPQAATKAISVGASAVDDKVAPFSNYGSCVDLVAPGVLVPVARASLLPPDDDGIYALADGTSFAAPAVAGALAHYSQLLGRAPTAEIFDLLANAATRGVLTQAQPLAETTCPKNDRLLRTPASYETPPRFADFDFHRLDMADLCPLPLDRPTWPPLNLVEDSHKPRLLGAKVLALSALFLGIFFAALGGRRRRH</sequence>
<dbReference type="PRINTS" id="PR00723">
    <property type="entry name" value="SUBTILISIN"/>
</dbReference>
<feature type="active site" description="Charge relay system" evidence="7">
    <location>
        <position position="182"/>
    </location>
</feature>
<keyword evidence="12" id="KW-1185">Reference proteome</keyword>
<proteinExistence type="inferred from homology"/>
<dbReference type="PANTHER" id="PTHR43806:SF11">
    <property type="entry name" value="CEREVISIN-RELATED"/>
    <property type="match status" value="1"/>
</dbReference>
<accession>A0AAD7UHU9</accession>
<dbReference type="InterPro" id="IPR050131">
    <property type="entry name" value="Peptidase_S8_subtilisin-like"/>
</dbReference>
<keyword evidence="3 7" id="KW-0378">Hydrolase</keyword>
<evidence type="ECO:0000256" key="6">
    <source>
        <dbReference type="ARBA" id="ARBA00023619"/>
    </source>
</evidence>
<feature type="active site" description="Charge relay system" evidence="7">
    <location>
        <position position="353"/>
    </location>
</feature>
<reference evidence="11" key="1">
    <citation type="submission" date="2023-01" db="EMBL/GenBank/DDBJ databases">
        <title>Metagenome sequencing of chrysophaentin producing Chrysophaeum taylorii.</title>
        <authorList>
            <person name="Davison J."/>
            <person name="Bewley C."/>
        </authorList>
    </citation>
    <scope>NUCLEOTIDE SEQUENCE</scope>
    <source>
        <strain evidence="11">NIES-1699</strain>
    </source>
</reference>
<keyword evidence="4 7" id="KW-0720">Serine protease</keyword>
<dbReference type="InterPro" id="IPR023828">
    <property type="entry name" value="Peptidase_S8_Ser-AS"/>
</dbReference>
<evidence type="ECO:0000256" key="1">
    <source>
        <dbReference type="ARBA" id="ARBA00011073"/>
    </source>
</evidence>
<dbReference type="InterPro" id="IPR000209">
    <property type="entry name" value="Peptidase_S8/S53_dom"/>
</dbReference>
<evidence type="ECO:0000313" key="11">
    <source>
        <dbReference type="EMBL" id="KAJ8607185.1"/>
    </source>
</evidence>
<evidence type="ECO:0000256" key="7">
    <source>
        <dbReference type="PROSITE-ProRule" id="PRU01240"/>
    </source>
</evidence>
<evidence type="ECO:0000313" key="12">
    <source>
        <dbReference type="Proteomes" id="UP001230188"/>
    </source>
</evidence>
<comment type="catalytic activity">
    <reaction evidence="5">
        <text>Hydrolysis of proteins with broad specificity for peptide bonds, and a preference for a large uncharged residue in P1. Hydrolyzes peptide amides.</text>
        <dbReference type="EC" id="3.4.21.62"/>
    </reaction>
</comment>
<dbReference type="GO" id="GO:0005615">
    <property type="term" value="C:extracellular space"/>
    <property type="evidence" value="ECO:0007669"/>
    <property type="project" value="TreeGrafter"/>
</dbReference>
<organism evidence="11 12">
    <name type="scientific">Chrysophaeum taylorii</name>
    <dbReference type="NCBI Taxonomy" id="2483200"/>
    <lineage>
        <taxon>Eukaryota</taxon>
        <taxon>Sar</taxon>
        <taxon>Stramenopiles</taxon>
        <taxon>Ochrophyta</taxon>
        <taxon>Pelagophyceae</taxon>
        <taxon>Pelagomonadales</taxon>
        <taxon>Pelagomonadaceae</taxon>
        <taxon>Chrysophaeum</taxon>
    </lineage>
</organism>
<dbReference type="InterPro" id="IPR036852">
    <property type="entry name" value="Peptidase_S8/S53_dom_sf"/>
</dbReference>
<dbReference type="PROSITE" id="PS00136">
    <property type="entry name" value="SUBTILASE_ASP"/>
    <property type="match status" value="1"/>
</dbReference>
<feature type="active site" description="Charge relay system" evidence="7">
    <location>
        <position position="125"/>
    </location>
</feature>
<keyword evidence="2 7" id="KW-0645">Protease</keyword>
<dbReference type="Gene3D" id="3.40.50.200">
    <property type="entry name" value="Peptidase S8/S53 domain"/>
    <property type="match status" value="1"/>
</dbReference>
<evidence type="ECO:0000256" key="4">
    <source>
        <dbReference type="ARBA" id="ARBA00022825"/>
    </source>
</evidence>
<dbReference type="SUPFAM" id="SSF52743">
    <property type="entry name" value="Subtilisin-like"/>
    <property type="match status" value="1"/>
</dbReference>
<dbReference type="InterPro" id="IPR023827">
    <property type="entry name" value="Peptidase_S8_Asp-AS"/>
</dbReference>
<name>A0AAD7UHU9_9STRA</name>
<keyword evidence="9" id="KW-0812">Transmembrane</keyword>
<evidence type="ECO:0000256" key="3">
    <source>
        <dbReference type="ARBA" id="ARBA00022801"/>
    </source>
</evidence>
<dbReference type="GO" id="GO:0004252">
    <property type="term" value="F:serine-type endopeptidase activity"/>
    <property type="evidence" value="ECO:0007669"/>
    <property type="project" value="UniProtKB-UniRule"/>
</dbReference>
<evidence type="ECO:0000256" key="9">
    <source>
        <dbReference type="SAM" id="Phobius"/>
    </source>
</evidence>
<dbReference type="PANTHER" id="PTHR43806">
    <property type="entry name" value="PEPTIDASE S8"/>
    <property type="match status" value="1"/>
</dbReference>